<dbReference type="Proteomes" id="UP000636960">
    <property type="component" value="Unassembled WGS sequence"/>
</dbReference>
<reference evidence="1" key="1">
    <citation type="submission" date="2021-01" db="EMBL/GenBank/DDBJ databases">
        <title>Whole genome shotgun sequence of Actinoplanes rishiriensis NBRC 108556.</title>
        <authorList>
            <person name="Komaki H."/>
            <person name="Tamura T."/>
        </authorList>
    </citation>
    <scope>NUCLEOTIDE SEQUENCE</scope>
    <source>
        <strain evidence="1">NBRC 108556</strain>
    </source>
</reference>
<keyword evidence="2" id="KW-1185">Reference proteome</keyword>
<comment type="caution">
    <text evidence="1">The sequence shown here is derived from an EMBL/GenBank/DDBJ whole genome shotgun (WGS) entry which is preliminary data.</text>
</comment>
<evidence type="ECO:0000313" key="1">
    <source>
        <dbReference type="EMBL" id="GIF02251.1"/>
    </source>
</evidence>
<gene>
    <name evidence="1" type="ORF">Ari01nite_97150</name>
</gene>
<accession>A0A919KB59</accession>
<dbReference type="AlphaFoldDB" id="A0A919KB59"/>
<protein>
    <submittedName>
        <fullName evidence="1">Uncharacterized protein</fullName>
    </submittedName>
</protein>
<evidence type="ECO:0000313" key="2">
    <source>
        <dbReference type="Proteomes" id="UP000636960"/>
    </source>
</evidence>
<name>A0A919KB59_9ACTN</name>
<dbReference type="RefSeq" id="WP_203791350.1">
    <property type="nucleotide sequence ID" value="NZ_BOMV01000125.1"/>
</dbReference>
<sequence length="98" mass="11388">MTTPADWTFLDHDDVTRAAYRAARRVANQYPAIADTDDLYHDALILLANNPDQIHTHHDDMRVLHHWLWCRLVDTIRPQARQANLTISYERAILENAA</sequence>
<organism evidence="1 2">
    <name type="scientific">Paractinoplanes rishiriensis</name>
    <dbReference type="NCBI Taxonomy" id="1050105"/>
    <lineage>
        <taxon>Bacteria</taxon>
        <taxon>Bacillati</taxon>
        <taxon>Actinomycetota</taxon>
        <taxon>Actinomycetes</taxon>
        <taxon>Micromonosporales</taxon>
        <taxon>Micromonosporaceae</taxon>
        <taxon>Paractinoplanes</taxon>
    </lineage>
</organism>
<proteinExistence type="predicted"/>
<dbReference type="EMBL" id="BOMV01000125">
    <property type="protein sequence ID" value="GIF02251.1"/>
    <property type="molecule type" value="Genomic_DNA"/>
</dbReference>